<dbReference type="Proteomes" id="UP000183417">
    <property type="component" value="Unassembled WGS sequence"/>
</dbReference>
<evidence type="ECO:0000256" key="1">
    <source>
        <dbReference type="SAM" id="MobiDB-lite"/>
    </source>
</evidence>
<geneLocation type="plasmid" evidence="3 6">
    <name>unnamed</name>
</geneLocation>
<evidence type="ECO:0000313" key="4">
    <source>
        <dbReference type="EMBL" id="SDY84069.1"/>
    </source>
</evidence>
<dbReference type="EMBL" id="FNPE01000008">
    <property type="protein sequence ID" value="SDY84069.1"/>
    <property type="molecule type" value="Genomic_DNA"/>
</dbReference>
<accession>A0A1H3N774</accession>
<sequence>MPNKHSIARLVATVSAVALVALAAGCSKPADQGGTNAVPAPATNASPTSPGKTASKLGDLTAFRSIATDVAAIVDKGDLPAAKVRIKDLEVAWDSAEAGLKPRAADDWHVLDKAIDKALSALRADTPSQADCKAAMGALLKTFDSLEGKALERDK</sequence>
<reference evidence="3 6" key="2">
    <citation type="submission" date="2020-12" db="EMBL/GenBank/DDBJ databases">
        <title>FDA dAtabase for Regulatory Grade micrObial Sequences (FDA-ARGOS): Supporting development and validation of Infectious Disease Dx tests.</title>
        <authorList>
            <person name="Sproer C."/>
            <person name="Gronow S."/>
            <person name="Severitt S."/>
            <person name="Schroder I."/>
            <person name="Tallon L."/>
            <person name="Sadzewicz L."/>
            <person name="Zhao X."/>
            <person name="Boylan J."/>
            <person name="Ott S."/>
            <person name="Bowen H."/>
            <person name="Vavikolanu K."/>
            <person name="Mehta A."/>
            <person name="Aluvathingal J."/>
            <person name="Nadendla S."/>
            <person name="Lowell S."/>
            <person name="Myers T."/>
            <person name="Yan Y."/>
            <person name="Sichtig H."/>
        </authorList>
    </citation>
    <scope>NUCLEOTIDE SEQUENCE [LARGE SCALE GENOMIC DNA]</scope>
    <source>
        <strain evidence="3 6">FDAARGOS_890</strain>
        <plasmid evidence="3 6">unnamed</plasmid>
    </source>
</reference>
<dbReference type="AlphaFoldDB" id="A0A1H3N774"/>
<proteinExistence type="predicted"/>
<keyword evidence="2" id="KW-0732">Signal</keyword>
<evidence type="ECO:0000313" key="3">
    <source>
        <dbReference type="EMBL" id="QPS85073.1"/>
    </source>
</evidence>
<feature type="chain" id="PRO_5044558468" evidence="2">
    <location>
        <begin position="24"/>
        <end position="155"/>
    </location>
</feature>
<reference evidence="4 5" key="1">
    <citation type="submission" date="2016-10" db="EMBL/GenBank/DDBJ databases">
        <authorList>
            <person name="de Groot N.N."/>
        </authorList>
    </citation>
    <scope>NUCLEOTIDE SEQUENCE [LARGE SCALE GENOMIC DNA]</scope>
    <source>
        <strain evidence="4 5">LMG 24775</strain>
    </source>
</reference>
<gene>
    <name evidence="3" type="ORF">I6G47_33570</name>
    <name evidence="4" type="ORF">SAMN05421547_108181</name>
</gene>
<dbReference type="GeneID" id="94689108"/>
<feature type="compositionally biased region" description="Low complexity" evidence="1">
    <location>
        <begin position="35"/>
        <end position="50"/>
    </location>
</feature>
<dbReference type="KEGG" id="dla:I6G47_33570"/>
<dbReference type="PROSITE" id="PS51257">
    <property type="entry name" value="PROKAR_LIPOPROTEIN"/>
    <property type="match status" value="1"/>
</dbReference>
<name>A0A1H3N774_9BURK</name>
<protein>
    <submittedName>
        <fullName evidence="4">Uncharacterized protein</fullName>
    </submittedName>
</protein>
<dbReference type="EMBL" id="CP065749">
    <property type="protein sequence ID" value="QPS85073.1"/>
    <property type="molecule type" value="Genomic_DNA"/>
</dbReference>
<organism evidence="4 5">
    <name type="scientific">Delftia lacustris</name>
    <dbReference type="NCBI Taxonomy" id="558537"/>
    <lineage>
        <taxon>Bacteria</taxon>
        <taxon>Pseudomonadati</taxon>
        <taxon>Pseudomonadota</taxon>
        <taxon>Betaproteobacteria</taxon>
        <taxon>Burkholderiales</taxon>
        <taxon>Comamonadaceae</taxon>
        <taxon>Delftia</taxon>
    </lineage>
</organism>
<keyword evidence="6" id="KW-1185">Reference proteome</keyword>
<feature type="signal peptide" evidence="2">
    <location>
        <begin position="1"/>
        <end position="23"/>
    </location>
</feature>
<feature type="region of interest" description="Disordered" evidence="1">
    <location>
        <begin position="30"/>
        <end position="54"/>
    </location>
</feature>
<evidence type="ECO:0000313" key="5">
    <source>
        <dbReference type="Proteomes" id="UP000183417"/>
    </source>
</evidence>
<evidence type="ECO:0000256" key="2">
    <source>
        <dbReference type="SAM" id="SignalP"/>
    </source>
</evidence>
<dbReference type="Proteomes" id="UP000595064">
    <property type="component" value="Plasmid unnamed"/>
</dbReference>
<evidence type="ECO:0000313" key="6">
    <source>
        <dbReference type="Proteomes" id="UP000595064"/>
    </source>
</evidence>
<keyword evidence="3" id="KW-0614">Plasmid</keyword>
<dbReference type="RefSeq" id="WP_074921919.1">
    <property type="nucleotide sequence ID" value="NZ_CP065749.1"/>
</dbReference>